<evidence type="ECO:0000256" key="4">
    <source>
        <dbReference type="ARBA" id="ARBA00022692"/>
    </source>
</evidence>
<feature type="transmembrane region" description="Helical" evidence="8">
    <location>
        <begin position="141"/>
        <end position="163"/>
    </location>
</feature>
<keyword evidence="5" id="KW-0133">Cell shape</keyword>
<gene>
    <name evidence="9" type="ORF">FHS92_002114</name>
</gene>
<evidence type="ECO:0000313" key="9">
    <source>
        <dbReference type="EMBL" id="MBB6124369.1"/>
    </source>
</evidence>
<keyword evidence="6 8" id="KW-1133">Transmembrane helix</keyword>
<evidence type="ECO:0000256" key="6">
    <source>
        <dbReference type="ARBA" id="ARBA00022989"/>
    </source>
</evidence>
<dbReference type="RefSeq" id="WP_184080423.1">
    <property type="nucleotide sequence ID" value="NZ_JACIJP010000003.1"/>
</dbReference>
<dbReference type="GO" id="GO:0008360">
    <property type="term" value="P:regulation of cell shape"/>
    <property type="evidence" value="ECO:0007669"/>
    <property type="project" value="UniProtKB-KW"/>
</dbReference>
<dbReference type="Pfam" id="PF04093">
    <property type="entry name" value="MreD"/>
    <property type="match status" value="1"/>
</dbReference>
<evidence type="ECO:0000256" key="1">
    <source>
        <dbReference type="ARBA" id="ARBA00004651"/>
    </source>
</evidence>
<dbReference type="AlphaFoldDB" id="A0A841IZH4"/>
<organism evidence="9 10">
    <name type="scientific">Sphingobium subterraneum</name>
    <dbReference type="NCBI Taxonomy" id="627688"/>
    <lineage>
        <taxon>Bacteria</taxon>
        <taxon>Pseudomonadati</taxon>
        <taxon>Pseudomonadota</taxon>
        <taxon>Alphaproteobacteria</taxon>
        <taxon>Sphingomonadales</taxon>
        <taxon>Sphingomonadaceae</taxon>
        <taxon>Sphingobium</taxon>
    </lineage>
</organism>
<reference evidence="9 10" key="1">
    <citation type="submission" date="2020-08" db="EMBL/GenBank/DDBJ databases">
        <title>Genomic Encyclopedia of Type Strains, Phase IV (KMG-IV): sequencing the most valuable type-strain genomes for metagenomic binning, comparative biology and taxonomic classification.</title>
        <authorList>
            <person name="Goeker M."/>
        </authorList>
    </citation>
    <scope>NUCLEOTIDE SEQUENCE [LARGE SCALE GENOMIC DNA]</scope>
    <source>
        <strain evidence="9 10">DSM 102255</strain>
    </source>
</reference>
<sequence>MTPTPQSRLGATPSRTRLMGTPVATVMFGSLIGALLPIVAQSPTLPPFGLLFLLAWRLLHPTLWPLWIGVPLGAFDDLATGAPLGSAVFLWTAVMIAIEMIDRRIFWRDYWNDWLIALVAVAFCLLGGALFARIAGSHAPFWLLLPQILWSALAYPLMVRLTATVDRWRIMA</sequence>
<dbReference type="Proteomes" id="UP000552700">
    <property type="component" value="Unassembled WGS sequence"/>
</dbReference>
<keyword evidence="7 8" id="KW-0472">Membrane</keyword>
<evidence type="ECO:0000256" key="5">
    <source>
        <dbReference type="ARBA" id="ARBA00022960"/>
    </source>
</evidence>
<evidence type="ECO:0000256" key="2">
    <source>
        <dbReference type="ARBA" id="ARBA00007776"/>
    </source>
</evidence>
<evidence type="ECO:0000313" key="10">
    <source>
        <dbReference type="Proteomes" id="UP000552700"/>
    </source>
</evidence>
<comment type="similarity">
    <text evidence="2">Belongs to the MreD family.</text>
</comment>
<keyword evidence="3" id="KW-1003">Cell membrane</keyword>
<keyword evidence="4 8" id="KW-0812">Transmembrane</keyword>
<evidence type="ECO:0000256" key="8">
    <source>
        <dbReference type="SAM" id="Phobius"/>
    </source>
</evidence>
<comment type="caution">
    <text evidence="9">The sequence shown here is derived from an EMBL/GenBank/DDBJ whole genome shotgun (WGS) entry which is preliminary data.</text>
</comment>
<feature type="transmembrane region" description="Helical" evidence="8">
    <location>
        <begin position="114"/>
        <end position="135"/>
    </location>
</feature>
<feature type="transmembrane region" description="Helical" evidence="8">
    <location>
        <begin position="82"/>
        <end position="102"/>
    </location>
</feature>
<dbReference type="EMBL" id="JACIJP010000003">
    <property type="protein sequence ID" value="MBB6124369.1"/>
    <property type="molecule type" value="Genomic_DNA"/>
</dbReference>
<dbReference type="GO" id="GO:0005886">
    <property type="term" value="C:plasma membrane"/>
    <property type="evidence" value="ECO:0007669"/>
    <property type="project" value="UniProtKB-SubCell"/>
</dbReference>
<evidence type="ECO:0000256" key="7">
    <source>
        <dbReference type="ARBA" id="ARBA00023136"/>
    </source>
</evidence>
<comment type="subcellular location">
    <subcellularLocation>
        <location evidence="1">Cell membrane</location>
        <topology evidence="1">Multi-pass membrane protein</topology>
    </subcellularLocation>
</comment>
<feature type="transmembrane region" description="Helical" evidence="8">
    <location>
        <begin position="20"/>
        <end position="39"/>
    </location>
</feature>
<protein>
    <submittedName>
        <fullName evidence="9">Rod shape-determining protein MreD</fullName>
    </submittedName>
</protein>
<name>A0A841IZH4_9SPHN</name>
<accession>A0A841IZH4</accession>
<feature type="transmembrane region" description="Helical" evidence="8">
    <location>
        <begin position="51"/>
        <end position="70"/>
    </location>
</feature>
<dbReference type="InterPro" id="IPR007227">
    <property type="entry name" value="Cell_shape_determining_MreD"/>
</dbReference>
<keyword evidence="10" id="KW-1185">Reference proteome</keyword>
<proteinExistence type="inferred from homology"/>
<evidence type="ECO:0000256" key="3">
    <source>
        <dbReference type="ARBA" id="ARBA00022475"/>
    </source>
</evidence>